<feature type="region of interest" description="Disordered" evidence="5">
    <location>
        <begin position="357"/>
        <end position="383"/>
    </location>
</feature>
<evidence type="ECO:0000256" key="1">
    <source>
        <dbReference type="ARBA" id="ARBA00022443"/>
    </source>
</evidence>
<dbReference type="Proteomes" id="UP001212841">
    <property type="component" value="Unassembled WGS sequence"/>
</dbReference>
<keyword evidence="1 4" id="KW-0728">SH3 domain</keyword>
<evidence type="ECO:0000313" key="8">
    <source>
        <dbReference type="Proteomes" id="UP001212841"/>
    </source>
</evidence>
<dbReference type="InterPro" id="IPR003903">
    <property type="entry name" value="UIM_dom"/>
</dbReference>
<evidence type="ECO:0000256" key="5">
    <source>
        <dbReference type="SAM" id="MobiDB-lite"/>
    </source>
</evidence>
<reference evidence="7" key="1">
    <citation type="submission" date="2020-05" db="EMBL/GenBank/DDBJ databases">
        <title>Phylogenomic resolution of chytrid fungi.</title>
        <authorList>
            <person name="Stajich J.E."/>
            <person name="Amses K."/>
            <person name="Simmons R."/>
            <person name="Seto K."/>
            <person name="Myers J."/>
            <person name="Bonds A."/>
            <person name="Quandt C.A."/>
            <person name="Barry K."/>
            <person name="Liu P."/>
            <person name="Grigoriev I."/>
            <person name="Longcore J.E."/>
            <person name="James T.Y."/>
        </authorList>
    </citation>
    <scope>NUCLEOTIDE SEQUENCE</scope>
    <source>
        <strain evidence="7">JEL0318</strain>
    </source>
</reference>
<dbReference type="SUPFAM" id="SSF50044">
    <property type="entry name" value="SH3-domain"/>
    <property type="match status" value="1"/>
</dbReference>
<feature type="compositionally biased region" description="Low complexity" evidence="5">
    <location>
        <begin position="511"/>
        <end position="521"/>
    </location>
</feature>
<organism evidence="7 8">
    <name type="scientific">Rhizophlyctis rosea</name>
    <dbReference type="NCBI Taxonomy" id="64517"/>
    <lineage>
        <taxon>Eukaryota</taxon>
        <taxon>Fungi</taxon>
        <taxon>Fungi incertae sedis</taxon>
        <taxon>Chytridiomycota</taxon>
        <taxon>Chytridiomycota incertae sedis</taxon>
        <taxon>Chytridiomycetes</taxon>
        <taxon>Rhizophlyctidales</taxon>
        <taxon>Rhizophlyctidaceae</taxon>
        <taxon>Rhizophlyctis</taxon>
    </lineage>
</organism>
<feature type="domain" description="SH3" evidence="6">
    <location>
        <begin position="586"/>
        <end position="647"/>
    </location>
</feature>
<dbReference type="SMART" id="SM00726">
    <property type="entry name" value="UIM"/>
    <property type="match status" value="2"/>
</dbReference>
<gene>
    <name evidence="7" type="ORF">HK097_009611</name>
</gene>
<dbReference type="InterPro" id="IPR001452">
    <property type="entry name" value="SH3_domain"/>
</dbReference>
<evidence type="ECO:0000259" key="6">
    <source>
        <dbReference type="PROSITE" id="PS50002"/>
    </source>
</evidence>
<dbReference type="AlphaFoldDB" id="A0AAD5X338"/>
<evidence type="ECO:0000313" key="7">
    <source>
        <dbReference type="EMBL" id="KAJ3049395.1"/>
    </source>
</evidence>
<name>A0AAD5X338_9FUNG</name>
<comment type="caution">
    <text evidence="7">The sequence shown here is derived from an EMBL/GenBank/DDBJ whole genome shotgun (WGS) entry which is preliminary data.</text>
</comment>
<dbReference type="PROSITE" id="PS50002">
    <property type="entry name" value="SH3"/>
    <property type="match status" value="1"/>
</dbReference>
<dbReference type="InterPro" id="IPR036028">
    <property type="entry name" value="SH3-like_dom_sf"/>
</dbReference>
<dbReference type="EMBL" id="JADGJD010000650">
    <property type="protein sequence ID" value="KAJ3049395.1"/>
    <property type="molecule type" value="Genomic_DNA"/>
</dbReference>
<dbReference type="Gene3D" id="2.30.30.40">
    <property type="entry name" value="SH3 Domains"/>
    <property type="match status" value="1"/>
</dbReference>
<keyword evidence="2" id="KW-0813">Transport</keyword>
<evidence type="ECO:0000256" key="2">
    <source>
        <dbReference type="ARBA" id="ARBA00022448"/>
    </source>
</evidence>
<dbReference type="Pfam" id="PF00018">
    <property type="entry name" value="SH3_1"/>
    <property type="match status" value="1"/>
</dbReference>
<dbReference type="SMART" id="SM00326">
    <property type="entry name" value="SH3"/>
    <property type="match status" value="1"/>
</dbReference>
<protein>
    <recommendedName>
        <fullName evidence="6">SH3 domain-containing protein</fullName>
    </recommendedName>
</protein>
<dbReference type="GO" id="GO:0015031">
    <property type="term" value="P:protein transport"/>
    <property type="evidence" value="ECO:0007669"/>
    <property type="project" value="UniProtKB-KW"/>
</dbReference>
<sequence>MQVVVTGARNEPEGPVMSGFPGLVRLHNPSRENMKTVLQVTITLKGTTFSRAPNSSQTHTIPILELSQLPLSRASETGGLVLVPTSIRDIPFRIDIPPNIAASLPPSVEHRVGNTPLAKFESGTRYELTVTVQGLGADIQTRTLRIRVPHFPTPQILAFSAERATHHEGVSPSSTVAYSMSHPSIIIPGRVFPFEFRLAFPGDKNRKYSNRLQKVRFEIIQRVKLIGANDEEWVGEEISLSWGRLVTGVGSEQWSVGVHGPAFTDKAFLKTPNWLFPASSLSSATTPRAPLLSILPSTQTPCIQISHFSRITVAINKQDDMIFEKEVTILPCTPTMMEELTGEWPWLIIEAAERAARDGQAGGSGSGGGGGGGGGGAGGRSGGAIENMEEEEMMRRAIKASMAESTSPRSGGDGDGGAGSSGRLGQLPADKEEDDLRKAILASLAEEGLENMTDELSSLALETASSTAAPDDDSPSRSATFSSSRSAFSDARSTALSDARSVWSEVRRKQTTSSQTSSGSSPRLHPTPVQQSLASPHLAPTILAPHLPISIPDILPPAYADVIGQMGLSDPPTGSIVNPVLPQEDNKRPRLPVIHAYMPLRDDELEVNLGDVIEVLESFEDGWVLGVKLGTDEKGFVPGNSLGEVYGGQIEITLPSDYTASLSETPEKPTAENVVPNVIAPVEPNVGESVPGYSATPLQEAEGELERLLANGEVSGMEFLKRRDILRAAWREVNGVVGGDGMVGVGGGVFGKEG</sequence>
<feature type="region of interest" description="Disordered" evidence="5">
    <location>
        <begin position="400"/>
        <end position="432"/>
    </location>
</feature>
<feature type="compositionally biased region" description="Gly residues" evidence="5">
    <location>
        <begin position="411"/>
        <end position="422"/>
    </location>
</feature>
<feature type="compositionally biased region" description="Gly residues" evidence="5">
    <location>
        <begin position="360"/>
        <end position="382"/>
    </location>
</feature>
<evidence type="ECO:0000256" key="4">
    <source>
        <dbReference type="PROSITE-ProRule" id="PRU00192"/>
    </source>
</evidence>
<feature type="region of interest" description="Disordered" evidence="5">
    <location>
        <begin position="463"/>
        <end position="533"/>
    </location>
</feature>
<keyword evidence="3" id="KW-0653">Protein transport</keyword>
<evidence type="ECO:0000256" key="3">
    <source>
        <dbReference type="ARBA" id="ARBA00022927"/>
    </source>
</evidence>
<proteinExistence type="predicted"/>
<keyword evidence="8" id="KW-1185">Reference proteome</keyword>
<accession>A0AAD5X338</accession>
<feature type="compositionally biased region" description="Low complexity" evidence="5">
    <location>
        <begin position="476"/>
        <end position="495"/>
    </location>
</feature>
<dbReference type="PROSITE" id="PS50330">
    <property type="entry name" value="UIM"/>
    <property type="match status" value="1"/>
</dbReference>